<comment type="catalytic activity">
    <reaction evidence="14">
        <text>hydrogen sulfide + 3 NADP(+) + 3 H2O = sulfite + 3 NADPH + 4 H(+)</text>
        <dbReference type="Rhea" id="RHEA:13801"/>
        <dbReference type="ChEBI" id="CHEBI:15377"/>
        <dbReference type="ChEBI" id="CHEBI:15378"/>
        <dbReference type="ChEBI" id="CHEBI:17359"/>
        <dbReference type="ChEBI" id="CHEBI:29919"/>
        <dbReference type="ChEBI" id="CHEBI:57783"/>
        <dbReference type="ChEBI" id="CHEBI:58349"/>
        <dbReference type="EC" id="1.8.1.2"/>
    </reaction>
</comment>
<dbReference type="GO" id="GO:0046872">
    <property type="term" value="F:metal ion binding"/>
    <property type="evidence" value="ECO:0007669"/>
    <property type="project" value="UniProtKB-KW"/>
</dbReference>
<keyword evidence="8" id="KW-0274">FAD</keyword>
<dbReference type="PANTHER" id="PTHR19384">
    <property type="entry name" value="NITRIC OXIDE SYNTHASE-RELATED"/>
    <property type="match status" value="1"/>
</dbReference>
<dbReference type="PANTHER" id="PTHR19384:SF128">
    <property type="entry name" value="NADPH OXIDOREDUCTASE A"/>
    <property type="match status" value="1"/>
</dbReference>
<dbReference type="EC" id="1.8.1.2" evidence="3"/>
<evidence type="ECO:0000256" key="9">
    <source>
        <dbReference type="ARBA" id="ARBA00022857"/>
    </source>
</evidence>
<dbReference type="InterPro" id="IPR017938">
    <property type="entry name" value="Riboflavin_synthase-like_b-brl"/>
</dbReference>
<dbReference type="CDD" id="cd06199">
    <property type="entry name" value="SiR"/>
    <property type="match status" value="1"/>
</dbReference>
<dbReference type="EMBL" id="CP063458">
    <property type="protein sequence ID" value="QOV89560.1"/>
    <property type="molecule type" value="Genomic_DNA"/>
</dbReference>
<dbReference type="Gene3D" id="1.10.15.40">
    <property type="entry name" value="Electron transport complex subunit B, putative Fe-S cluster"/>
    <property type="match status" value="1"/>
</dbReference>
<dbReference type="GO" id="GO:0004783">
    <property type="term" value="F:sulfite reductase (NADPH) activity"/>
    <property type="evidence" value="ECO:0007669"/>
    <property type="project" value="UniProtKB-EC"/>
</dbReference>
<dbReference type="FunFam" id="3.40.50.80:FF:000001">
    <property type="entry name" value="NADPH--cytochrome P450 reductase 1"/>
    <property type="match status" value="1"/>
</dbReference>
<dbReference type="GO" id="GO:0019344">
    <property type="term" value="P:cysteine biosynthetic process"/>
    <property type="evidence" value="ECO:0007669"/>
    <property type="project" value="UniProtKB-KW"/>
</dbReference>
<keyword evidence="12" id="KW-0411">Iron-sulfur</keyword>
<evidence type="ECO:0000256" key="4">
    <source>
        <dbReference type="ARBA" id="ARBA00022485"/>
    </source>
</evidence>
<evidence type="ECO:0000256" key="3">
    <source>
        <dbReference type="ARBA" id="ARBA00012604"/>
    </source>
</evidence>
<dbReference type="NCBIfam" id="NF004859">
    <property type="entry name" value="PRK06214.1"/>
    <property type="match status" value="1"/>
</dbReference>
<dbReference type="SUPFAM" id="SSF52343">
    <property type="entry name" value="Ferredoxin reductase-like, C-terminal NADP-linked domain"/>
    <property type="match status" value="1"/>
</dbReference>
<evidence type="ECO:0000256" key="13">
    <source>
        <dbReference type="ARBA" id="ARBA00023192"/>
    </source>
</evidence>
<keyword evidence="7" id="KW-0479">Metal-binding</keyword>
<evidence type="ECO:0000313" key="17">
    <source>
        <dbReference type="EMBL" id="QOV89560.1"/>
    </source>
</evidence>
<evidence type="ECO:0000256" key="12">
    <source>
        <dbReference type="ARBA" id="ARBA00023014"/>
    </source>
</evidence>
<dbReference type="GO" id="GO:0005829">
    <property type="term" value="C:cytosol"/>
    <property type="evidence" value="ECO:0007669"/>
    <property type="project" value="TreeGrafter"/>
</dbReference>
<keyword evidence="13" id="KW-0028">Amino-acid biosynthesis</keyword>
<organism evidence="17 18">
    <name type="scientific">Humisphaera borealis</name>
    <dbReference type="NCBI Taxonomy" id="2807512"/>
    <lineage>
        <taxon>Bacteria</taxon>
        <taxon>Pseudomonadati</taxon>
        <taxon>Planctomycetota</taxon>
        <taxon>Phycisphaerae</taxon>
        <taxon>Tepidisphaerales</taxon>
        <taxon>Tepidisphaeraceae</taxon>
        <taxon>Humisphaera</taxon>
    </lineage>
</organism>
<dbReference type="Proteomes" id="UP000593765">
    <property type="component" value="Chromosome"/>
</dbReference>
<dbReference type="SUPFAM" id="SSF63380">
    <property type="entry name" value="Riboflavin synthase domain-like"/>
    <property type="match status" value="1"/>
</dbReference>
<dbReference type="InterPro" id="IPR003097">
    <property type="entry name" value="CysJ-like_FAD-binding"/>
</dbReference>
<comment type="cofactor">
    <cofactor evidence="2">
        <name>FAD</name>
        <dbReference type="ChEBI" id="CHEBI:57692"/>
    </cofactor>
</comment>
<evidence type="ECO:0000256" key="8">
    <source>
        <dbReference type="ARBA" id="ARBA00022827"/>
    </source>
</evidence>
<dbReference type="RefSeq" id="WP_206292607.1">
    <property type="nucleotide sequence ID" value="NZ_CP063458.1"/>
</dbReference>
<protein>
    <recommendedName>
        <fullName evidence="3">assimilatory sulfite reductase (NADPH)</fullName>
        <ecNumber evidence="3">1.8.1.2</ecNumber>
    </recommendedName>
</protein>
<dbReference type="InterPro" id="IPR001433">
    <property type="entry name" value="OxRdtase_FAD/NAD-bd"/>
</dbReference>
<dbReference type="GO" id="GO:0051539">
    <property type="term" value="F:4 iron, 4 sulfur cluster binding"/>
    <property type="evidence" value="ECO:0007669"/>
    <property type="project" value="UniProtKB-KW"/>
</dbReference>
<evidence type="ECO:0000256" key="1">
    <source>
        <dbReference type="ARBA" id="ARBA00001917"/>
    </source>
</evidence>
<proteinExistence type="predicted"/>
<evidence type="ECO:0000259" key="15">
    <source>
        <dbReference type="PROSITE" id="PS51384"/>
    </source>
</evidence>
<evidence type="ECO:0000256" key="6">
    <source>
        <dbReference type="ARBA" id="ARBA00022643"/>
    </source>
</evidence>
<sequence>MNIPAIPTNAPFTDAQRSWLNGFFAGLFGQVNGNANGLAVSMPAEVAGASAAAPAAPVADENEEMPWHDPALTIDERMQMVVGKPLSRRLMGAMAQLDCGACGYVCKTYSEAIANGQEKDLTKCAPGGMETSKKLKVLVAEGGGAAVKAAAAPASGAAKPATLNPAAGKYGRHNPFPARLLECNALNKPGSMKDTRFVSLDLKGSGLSYKVGDALGVFPENDPDLVGWVLEALDASGAEEVIDPDGNRVSIYEALLKSYSLGKPTDLMFELLINTAADAEQASQLKQMLADDSLPEGDDVLDLLRQFPSAKPEPYEFVTALNPLQPRLYSISSSLKAHPDQVHLTVGIVRFVNKRERQCKGVCSTFFADRVKPGLKVRCFVHESHGFGVPANPDVPIIMVGPGTGIAPFRAFLAERRATGAKGKNWLLFGDQQKQYDYLYEQELEQLREEGFLTRLDLAFSRDQKEKIYVQNRMLEHAAEMWKWLQEGAHFYVCGDAKRMATDVDNALKRIAMEQGNMSAEQAKAFVMDLSKNKRYQRDVY</sequence>
<dbReference type="Gene3D" id="2.40.30.10">
    <property type="entry name" value="Translation factors"/>
    <property type="match status" value="1"/>
</dbReference>
<comment type="cofactor">
    <cofactor evidence="1">
        <name>FMN</name>
        <dbReference type="ChEBI" id="CHEBI:58210"/>
    </cofactor>
</comment>
<evidence type="ECO:0000256" key="7">
    <source>
        <dbReference type="ARBA" id="ARBA00022723"/>
    </source>
</evidence>
<keyword evidence="11" id="KW-0408">Iron</keyword>
<keyword evidence="4" id="KW-0004">4Fe-4S</keyword>
<dbReference type="AlphaFoldDB" id="A0A7M2WYF9"/>
<accession>A0A7M2WYF9</accession>
<evidence type="ECO:0000313" key="18">
    <source>
        <dbReference type="Proteomes" id="UP000593765"/>
    </source>
</evidence>
<dbReference type="InterPro" id="IPR001709">
    <property type="entry name" value="Flavoprot_Pyr_Nucl_cyt_Rdtase"/>
</dbReference>
<feature type="domain" description="FAD-binding FR-type" evidence="15">
    <location>
        <begin position="173"/>
        <end position="391"/>
    </location>
</feature>
<dbReference type="Gene3D" id="3.40.50.80">
    <property type="entry name" value="Nucleotide-binding domain of ferredoxin-NADP reductase (FNR) module"/>
    <property type="match status" value="1"/>
</dbReference>
<evidence type="ECO:0000259" key="16">
    <source>
        <dbReference type="PROSITE" id="PS51656"/>
    </source>
</evidence>
<keyword evidence="13" id="KW-0198">Cysteine biosynthesis</keyword>
<dbReference type="PROSITE" id="PS51384">
    <property type="entry name" value="FAD_FR"/>
    <property type="match status" value="1"/>
</dbReference>
<dbReference type="GO" id="GO:0010181">
    <property type="term" value="F:FMN binding"/>
    <property type="evidence" value="ECO:0007669"/>
    <property type="project" value="TreeGrafter"/>
</dbReference>
<keyword evidence="6" id="KW-0288">FMN</keyword>
<gene>
    <name evidence="17" type="ORF">IPV69_25770</name>
</gene>
<dbReference type="InterPro" id="IPR023173">
    <property type="entry name" value="NADPH_Cyt_P450_Rdtase_alpha"/>
</dbReference>
<dbReference type="PROSITE" id="PS51656">
    <property type="entry name" value="4FE4S"/>
    <property type="match status" value="1"/>
</dbReference>
<evidence type="ECO:0000256" key="11">
    <source>
        <dbReference type="ARBA" id="ARBA00023004"/>
    </source>
</evidence>
<evidence type="ECO:0000256" key="5">
    <source>
        <dbReference type="ARBA" id="ARBA00022630"/>
    </source>
</evidence>
<dbReference type="InterPro" id="IPR007202">
    <property type="entry name" value="4Fe-4S_dom"/>
</dbReference>
<reference evidence="17 18" key="1">
    <citation type="submission" date="2020-10" db="EMBL/GenBank/DDBJ databases">
        <title>Wide distribution of Phycisphaera-like planctomycetes from WD2101 soil group in peatlands and genome analysis of the first cultivated representative.</title>
        <authorList>
            <person name="Dedysh S.N."/>
            <person name="Beletsky A.V."/>
            <person name="Ivanova A."/>
            <person name="Kulichevskaya I.S."/>
            <person name="Suzina N.E."/>
            <person name="Philippov D.A."/>
            <person name="Rakitin A.L."/>
            <person name="Mardanov A.V."/>
            <person name="Ravin N.V."/>
        </authorList>
    </citation>
    <scope>NUCLEOTIDE SEQUENCE [LARGE SCALE GENOMIC DNA]</scope>
    <source>
        <strain evidence="17 18">M1803</strain>
    </source>
</reference>
<evidence type="ECO:0000256" key="14">
    <source>
        <dbReference type="ARBA" id="ARBA00052219"/>
    </source>
</evidence>
<feature type="domain" description="4Fe-4S" evidence="16">
    <location>
        <begin position="82"/>
        <end position="141"/>
    </location>
</feature>
<dbReference type="Gene3D" id="1.20.990.10">
    <property type="entry name" value="NADPH-cytochrome p450 Reductase, Chain A, domain 3"/>
    <property type="match status" value="1"/>
</dbReference>
<keyword evidence="10 17" id="KW-0560">Oxidoreductase</keyword>
<dbReference type="Pfam" id="PF00667">
    <property type="entry name" value="FAD_binding_1"/>
    <property type="match status" value="1"/>
</dbReference>
<dbReference type="GO" id="GO:0050660">
    <property type="term" value="F:flavin adenine dinucleotide binding"/>
    <property type="evidence" value="ECO:0007669"/>
    <property type="project" value="TreeGrafter"/>
</dbReference>
<dbReference type="InterPro" id="IPR039261">
    <property type="entry name" value="FNR_nucleotide-bd"/>
</dbReference>
<keyword evidence="5" id="KW-0285">Flavoprotein</keyword>
<dbReference type="Pfam" id="PF00175">
    <property type="entry name" value="NAD_binding_1"/>
    <property type="match status" value="1"/>
</dbReference>
<keyword evidence="18" id="KW-1185">Reference proteome</keyword>
<keyword evidence="9" id="KW-0521">NADP</keyword>
<evidence type="ECO:0000256" key="2">
    <source>
        <dbReference type="ARBA" id="ARBA00001974"/>
    </source>
</evidence>
<evidence type="ECO:0000256" key="10">
    <source>
        <dbReference type="ARBA" id="ARBA00023002"/>
    </source>
</evidence>
<name>A0A7M2WYF9_9BACT</name>
<dbReference type="PRINTS" id="PR00371">
    <property type="entry name" value="FPNCR"/>
</dbReference>
<dbReference type="KEGG" id="hbs:IPV69_25770"/>
<dbReference type="InterPro" id="IPR017927">
    <property type="entry name" value="FAD-bd_FR_type"/>
</dbReference>